<feature type="coiled-coil region" evidence="1">
    <location>
        <begin position="75"/>
        <end position="114"/>
    </location>
</feature>
<keyword evidence="2" id="KW-1185">Reference proteome</keyword>
<proteinExistence type="predicted"/>
<evidence type="ECO:0000313" key="2">
    <source>
        <dbReference type="Proteomes" id="UP000887565"/>
    </source>
</evidence>
<sequence>MEETINQVAKKFTNLADDSDQSQTLDIDTRDYMDQRVQMSSGSSSFQKIGISLEMNYASTCDSQPIPKIPQIDAKMDVEVKVRNEKRMKAALREQDILQQLMQERAECKLLEERL</sequence>
<evidence type="ECO:0000313" key="3">
    <source>
        <dbReference type="WBParaSite" id="nRc.2.0.1.t22625-RA"/>
    </source>
</evidence>
<reference evidence="3" key="1">
    <citation type="submission" date="2022-11" db="UniProtKB">
        <authorList>
            <consortium name="WormBaseParasite"/>
        </authorList>
    </citation>
    <scope>IDENTIFICATION</scope>
</reference>
<evidence type="ECO:0000256" key="1">
    <source>
        <dbReference type="SAM" id="Coils"/>
    </source>
</evidence>
<dbReference type="AlphaFoldDB" id="A0A915JA29"/>
<keyword evidence="1" id="KW-0175">Coiled coil</keyword>
<name>A0A915JA29_ROMCU</name>
<dbReference type="WBParaSite" id="nRc.2.0.1.t22625-RA">
    <property type="protein sequence ID" value="nRc.2.0.1.t22625-RA"/>
    <property type="gene ID" value="nRc.2.0.1.g22625"/>
</dbReference>
<protein>
    <submittedName>
        <fullName evidence="3">Uncharacterized protein</fullName>
    </submittedName>
</protein>
<dbReference type="Proteomes" id="UP000887565">
    <property type="component" value="Unplaced"/>
</dbReference>
<organism evidence="2 3">
    <name type="scientific">Romanomermis culicivorax</name>
    <name type="common">Nematode worm</name>
    <dbReference type="NCBI Taxonomy" id="13658"/>
    <lineage>
        <taxon>Eukaryota</taxon>
        <taxon>Metazoa</taxon>
        <taxon>Ecdysozoa</taxon>
        <taxon>Nematoda</taxon>
        <taxon>Enoplea</taxon>
        <taxon>Dorylaimia</taxon>
        <taxon>Mermithida</taxon>
        <taxon>Mermithoidea</taxon>
        <taxon>Mermithidae</taxon>
        <taxon>Romanomermis</taxon>
    </lineage>
</organism>
<accession>A0A915JA29</accession>